<proteinExistence type="predicted"/>
<evidence type="ECO:0000313" key="2">
    <source>
        <dbReference type="Proteomes" id="UP000061630"/>
    </source>
</evidence>
<dbReference type="RefSeq" id="WP_014510698.1">
    <property type="nucleotide sequence ID" value="NZ_CP014141.1"/>
</dbReference>
<accession>A0A0X8DCA5</accession>
<dbReference type="Proteomes" id="UP000061630">
    <property type="component" value="Chromosome"/>
</dbReference>
<dbReference type="EMBL" id="CP014141">
    <property type="protein sequence ID" value="AMA75260.1"/>
    <property type="molecule type" value="Genomic_DNA"/>
</dbReference>
<name>A0A0X8DCA5_9DEIN</name>
<protein>
    <recommendedName>
        <fullName evidence="3">DUF3800 domain-containing protein</fullName>
    </recommendedName>
</protein>
<reference evidence="1 2" key="1">
    <citation type="submission" date="2016-01" db="EMBL/GenBank/DDBJ databases">
        <title>Genome sequence of Thermus parvatiensis, a thermophile isolated from a hot water spring.</title>
        <authorList>
            <person name="Tripathi C."/>
            <person name="Lal R."/>
        </authorList>
    </citation>
    <scope>NUCLEOTIDE SEQUENCE [LARGE SCALE GENOMIC DNA]</scope>
    <source>
        <strain evidence="1 2">RL</strain>
    </source>
</reference>
<sequence length="250" mass="29293">MLLCFVDESGDHVLDRMDPYYPIFVLVGLLVDEEHYETVIVPEMAQIKRKLFGHDGVVFHTADITRNRNGFERLKDPRFRLEFYETLNEAMARWEYTVAAVVVDKRRHKEVYGEAALDPYELSLKVLVERLVFEVEERGSQAKVTAESRAPHLDGSLKRAWEDLLQRGTRYLSAKRLRRALHRSELEFRKKRENIAGLQLADLVATPIGRWYLKKPLKEDWRIIEQKLRRGPQGYMGYGLVVLPKPQQKD</sequence>
<evidence type="ECO:0008006" key="3">
    <source>
        <dbReference type="Google" id="ProtNLM"/>
    </source>
</evidence>
<organism evidence="1 2">
    <name type="scientific">Thermus parvatiensis</name>
    <dbReference type="NCBI Taxonomy" id="456163"/>
    <lineage>
        <taxon>Bacteria</taxon>
        <taxon>Thermotogati</taxon>
        <taxon>Deinococcota</taxon>
        <taxon>Deinococci</taxon>
        <taxon>Thermales</taxon>
        <taxon>Thermaceae</taxon>
        <taxon>Thermus</taxon>
    </lineage>
</organism>
<dbReference type="Pfam" id="PF12686">
    <property type="entry name" value="DUF3800"/>
    <property type="match status" value="1"/>
</dbReference>
<gene>
    <name evidence="1" type="ORF">AV541_03090</name>
</gene>
<dbReference type="AlphaFoldDB" id="A0A0X8DCA5"/>
<dbReference type="InterPro" id="IPR024524">
    <property type="entry name" value="DUF3800"/>
</dbReference>
<dbReference type="KEGG" id="tpar:AV541_03090"/>
<evidence type="ECO:0000313" key="1">
    <source>
        <dbReference type="EMBL" id="AMA75260.1"/>
    </source>
</evidence>